<dbReference type="PANTHER" id="PTHR47529:SF1">
    <property type="entry name" value="PERIPLASMIC CHAPERONE PPID"/>
    <property type="match status" value="1"/>
</dbReference>
<dbReference type="GO" id="GO:0003755">
    <property type="term" value="F:peptidyl-prolyl cis-trans isomerase activity"/>
    <property type="evidence" value="ECO:0007669"/>
    <property type="project" value="UniProtKB-KW"/>
</dbReference>
<evidence type="ECO:0000256" key="1">
    <source>
        <dbReference type="ARBA" id="ARBA00004382"/>
    </source>
</evidence>
<dbReference type="InterPro" id="IPR052029">
    <property type="entry name" value="PpiD_chaperone"/>
</dbReference>
<evidence type="ECO:0000256" key="3">
    <source>
        <dbReference type="ARBA" id="ARBA00022519"/>
    </source>
</evidence>
<comment type="subcellular location">
    <subcellularLocation>
        <location evidence="1">Cell inner membrane</location>
        <topology evidence="1">Single-pass type II membrane protein</topology>
        <orientation evidence="1">Periplasmic side</orientation>
    </subcellularLocation>
</comment>
<accession>A0AAI8C3E0</accession>
<dbReference type="InterPro" id="IPR046357">
    <property type="entry name" value="PPIase_dom_sf"/>
</dbReference>
<evidence type="ECO:0000256" key="7">
    <source>
        <dbReference type="ARBA" id="ARBA00023186"/>
    </source>
</evidence>
<evidence type="ECO:0000313" key="14">
    <source>
        <dbReference type="Proteomes" id="UP000069030"/>
    </source>
</evidence>
<dbReference type="Pfam" id="PF13616">
    <property type="entry name" value="Rotamase_3"/>
    <property type="match status" value="1"/>
</dbReference>
<reference evidence="13 14" key="1">
    <citation type="journal article" date="2016" name="J. Zhejiang Univ. Sci. B">
        <title>Antibiotic resistance mechanisms of Myroides sp.</title>
        <authorList>
            <person name="Hu S."/>
            <person name="Yuan S."/>
            <person name="Qu H."/>
            <person name="Jiang T."/>
            <person name="Zhou Y."/>
            <person name="Wang M."/>
            <person name="Ming D."/>
        </authorList>
    </citation>
    <scope>NUCLEOTIDE SEQUENCE [LARGE SCALE GENOMIC DNA]</scope>
    <source>
        <strain evidence="13 14">PR63039</strain>
    </source>
</reference>
<keyword evidence="11" id="KW-0697">Rotamase</keyword>
<evidence type="ECO:0000256" key="5">
    <source>
        <dbReference type="ARBA" id="ARBA00022989"/>
    </source>
</evidence>
<evidence type="ECO:0000256" key="11">
    <source>
        <dbReference type="PROSITE-ProRule" id="PRU00278"/>
    </source>
</evidence>
<evidence type="ECO:0000256" key="8">
    <source>
        <dbReference type="ARBA" id="ARBA00038408"/>
    </source>
</evidence>
<feature type="domain" description="PpiC" evidence="12">
    <location>
        <begin position="343"/>
        <end position="448"/>
    </location>
</feature>
<dbReference type="PANTHER" id="PTHR47529">
    <property type="entry name" value="PEPTIDYL-PROLYL CIS-TRANS ISOMERASE D"/>
    <property type="match status" value="1"/>
</dbReference>
<keyword evidence="6" id="KW-0472">Membrane</keyword>
<gene>
    <name evidence="13" type="ORF">AS202_08635</name>
</gene>
<dbReference type="InterPro" id="IPR027304">
    <property type="entry name" value="Trigger_fact/SurA_dom_sf"/>
</dbReference>
<dbReference type="EMBL" id="CP013690">
    <property type="protein sequence ID" value="ALU26209.1"/>
    <property type="molecule type" value="Genomic_DNA"/>
</dbReference>
<protein>
    <recommendedName>
        <fullName evidence="9">Periplasmic chaperone PpiD</fullName>
    </recommendedName>
    <alternativeName>
        <fullName evidence="10">Periplasmic folding chaperone</fullName>
    </alternativeName>
</protein>
<sequence>MAVLSKIRQKSALLIAVIGIALLAFVIGDVVRSTGGGLSRNIGSVDGEEINTQEFLHKVAQAEKQGQMSNTQAGVMVWNSEVNNILLTNEFEKLGLRLGKDQLVNVVKNNPTFANNPEFQNAVGQFDINKFNQFVAMMKGAGQEQWNQWLAYEKELEKVGLEQMYFSLVQGGIYTTNVDAKAAYSNENDKVSFDYVTVPYSTVNNEEAAVSNTEILDYMKKHANRFKSEPTRVLQYAFLPSQPSAADKEAVKEVIEGYLKPTVQYNATTKKNDTIPGFKTVKDIETFVNTNSDIKFDSLYYAKKDLPLEYQEELFNLQPGQTFGPYIMGDYYCISRMIDKKAGQRVDASHILIGFAGSAAPGATRTKEEAKAKAEEILAKVKANPSLFAMEAMTQTEDPGSKNNGGKYEDIPRGQMVKPFDNFIFNNAAGTIGLVETDFGYHIIQVNEKKEGAKLATVARKIEVSDVTADDLFTKATQLEQDAPTAKDFIATAEGLGFNAQKEVTIRPFEEFLPGVGNQRSIISWAFNKETKESAIKRFDNADGHIIVKVTSKNDTGLAPVEEVKSIVEPILMNEKKAVVIRKKMTGNTIQEVSNSSKASIASVTDVTKGAPLITNIGNEPLVVGTAFATAVNKDSKLIDGLQGVYMIQTKNVAKAPELTAGYASYKARVENSVRGMAQMQVLKVLKDNAKIKDNRVGVIQ</sequence>
<keyword evidence="7" id="KW-0143">Chaperone</keyword>
<organism evidence="13 14">
    <name type="scientific">Myroides odoratimimus</name>
    <dbReference type="NCBI Taxonomy" id="76832"/>
    <lineage>
        <taxon>Bacteria</taxon>
        <taxon>Pseudomonadati</taxon>
        <taxon>Bacteroidota</taxon>
        <taxon>Flavobacteriia</taxon>
        <taxon>Flavobacteriales</taxon>
        <taxon>Flavobacteriaceae</taxon>
        <taxon>Myroides</taxon>
    </lineage>
</organism>
<dbReference type="AlphaFoldDB" id="A0AAI8C3E0"/>
<dbReference type="KEGG" id="mod:AS202_08635"/>
<evidence type="ECO:0000256" key="2">
    <source>
        <dbReference type="ARBA" id="ARBA00022475"/>
    </source>
</evidence>
<dbReference type="Proteomes" id="UP000069030">
    <property type="component" value="Chromosome"/>
</dbReference>
<dbReference type="PROSITE" id="PS50198">
    <property type="entry name" value="PPIC_PPIASE_2"/>
    <property type="match status" value="1"/>
</dbReference>
<dbReference type="GO" id="GO:0005886">
    <property type="term" value="C:plasma membrane"/>
    <property type="evidence" value="ECO:0007669"/>
    <property type="project" value="UniProtKB-SubCell"/>
</dbReference>
<keyword evidence="2" id="KW-1003">Cell membrane</keyword>
<evidence type="ECO:0000256" key="4">
    <source>
        <dbReference type="ARBA" id="ARBA00022692"/>
    </source>
</evidence>
<keyword evidence="5" id="KW-1133">Transmembrane helix</keyword>
<name>A0AAI8C3E0_9FLAO</name>
<evidence type="ECO:0000259" key="12">
    <source>
        <dbReference type="PROSITE" id="PS50198"/>
    </source>
</evidence>
<dbReference type="Gene3D" id="3.10.50.40">
    <property type="match status" value="1"/>
</dbReference>
<comment type="similarity">
    <text evidence="8">Belongs to the PpiD chaperone family.</text>
</comment>
<dbReference type="Pfam" id="PF13623">
    <property type="entry name" value="SurA_N_2"/>
    <property type="match status" value="1"/>
</dbReference>
<dbReference type="InterPro" id="IPR000297">
    <property type="entry name" value="PPIase_PpiC"/>
</dbReference>
<keyword evidence="11 13" id="KW-0413">Isomerase</keyword>
<evidence type="ECO:0000256" key="9">
    <source>
        <dbReference type="ARBA" id="ARBA00040743"/>
    </source>
</evidence>
<keyword evidence="3" id="KW-0997">Cell inner membrane</keyword>
<keyword evidence="4" id="KW-0812">Transmembrane</keyword>
<dbReference type="RefSeq" id="WP_058699296.1">
    <property type="nucleotide sequence ID" value="NZ_CP013690.1"/>
</dbReference>
<evidence type="ECO:0000256" key="6">
    <source>
        <dbReference type="ARBA" id="ARBA00023136"/>
    </source>
</evidence>
<proteinExistence type="inferred from homology"/>
<evidence type="ECO:0000313" key="13">
    <source>
        <dbReference type="EMBL" id="ALU26209.1"/>
    </source>
</evidence>
<evidence type="ECO:0000256" key="10">
    <source>
        <dbReference type="ARBA" id="ARBA00042775"/>
    </source>
</evidence>
<dbReference type="SUPFAM" id="SSF109998">
    <property type="entry name" value="Triger factor/SurA peptide-binding domain-like"/>
    <property type="match status" value="1"/>
</dbReference>
<dbReference type="SUPFAM" id="SSF54534">
    <property type="entry name" value="FKBP-like"/>
    <property type="match status" value="1"/>
</dbReference>